<dbReference type="KEGG" id="bsol:FSW04_00595"/>
<keyword evidence="1" id="KW-0732">Signal</keyword>
<reference evidence="3 4" key="1">
    <citation type="journal article" date="2018" name="J. Microbiol.">
        <title>Baekduia soli gen. nov., sp. nov., a novel bacterium isolated from the soil of Baekdu Mountain and proposal of a novel family name, Baekduiaceae fam. nov.</title>
        <authorList>
            <person name="An D.S."/>
            <person name="Siddiqi M.Z."/>
            <person name="Kim K.H."/>
            <person name="Yu H.S."/>
            <person name="Im W.T."/>
        </authorList>
    </citation>
    <scope>NUCLEOTIDE SEQUENCE [LARGE SCALE GENOMIC DNA]</scope>
    <source>
        <strain evidence="3 4">BR7-21</strain>
    </source>
</reference>
<feature type="chain" id="PRO_5039584305" evidence="1">
    <location>
        <begin position="42"/>
        <end position="210"/>
    </location>
</feature>
<dbReference type="InterPro" id="IPR035940">
    <property type="entry name" value="CAP_sf"/>
</dbReference>
<evidence type="ECO:0000256" key="1">
    <source>
        <dbReference type="SAM" id="SignalP"/>
    </source>
</evidence>
<evidence type="ECO:0000259" key="2">
    <source>
        <dbReference type="Pfam" id="PF00188"/>
    </source>
</evidence>
<dbReference type="Proteomes" id="UP000321805">
    <property type="component" value="Chromosome"/>
</dbReference>
<name>A0A5B8TZR5_9ACTN</name>
<evidence type="ECO:0000313" key="4">
    <source>
        <dbReference type="Proteomes" id="UP000321805"/>
    </source>
</evidence>
<organism evidence="3 4">
    <name type="scientific">Baekduia soli</name>
    <dbReference type="NCBI Taxonomy" id="496014"/>
    <lineage>
        <taxon>Bacteria</taxon>
        <taxon>Bacillati</taxon>
        <taxon>Actinomycetota</taxon>
        <taxon>Thermoleophilia</taxon>
        <taxon>Solirubrobacterales</taxon>
        <taxon>Baekduiaceae</taxon>
        <taxon>Baekduia</taxon>
    </lineage>
</organism>
<protein>
    <submittedName>
        <fullName evidence="3">CAP domain-containing protein</fullName>
    </submittedName>
</protein>
<dbReference type="AlphaFoldDB" id="A0A5B8TZR5"/>
<dbReference type="Pfam" id="PF00188">
    <property type="entry name" value="CAP"/>
    <property type="match status" value="1"/>
</dbReference>
<evidence type="ECO:0000313" key="3">
    <source>
        <dbReference type="EMBL" id="QEC46214.1"/>
    </source>
</evidence>
<dbReference type="InterPro" id="IPR014044">
    <property type="entry name" value="CAP_dom"/>
</dbReference>
<keyword evidence="4" id="KW-1185">Reference proteome</keyword>
<dbReference type="EMBL" id="CP042430">
    <property type="protein sequence ID" value="QEC46214.1"/>
    <property type="molecule type" value="Genomic_DNA"/>
</dbReference>
<dbReference type="SUPFAM" id="SSF55797">
    <property type="entry name" value="PR-1-like"/>
    <property type="match status" value="1"/>
</dbReference>
<feature type="domain" description="SCP" evidence="2">
    <location>
        <begin position="73"/>
        <end position="190"/>
    </location>
</feature>
<proteinExistence type="predicted"/>
<accession>A0A5B8TZR5</accession>
<dbReference type="Gene3D" id="3.40.33.10">
    <property type="entry name" value="CAP"/>
    <property type="match status" value="1"/>
</dbReference>
<gene>
    <name evidence="3" type="ORF">FSW04_00595</name>
</gene>
<feature type="signal peptide" evidence="1">
    <location>
        <begin position="1"/>
        <end position="41"/>
    </location>
</feature>
<sequence length="210" mass="22120">MGRVWTGTRPTCVPAPVPPQPVRKLLLIAAAGLAASPPTVAVASADSPSACAHADERPGAGGAARARDAVLCVINAERRARDLPALRADLHLRRAAQGYADRLRDHGMLVDTLGSSTPQRRIAAAGYAGGDPAAFAFGETLGRNTGASGAPALRVRSWLMIPDTRRVLLGRRLRDVGIGVHTTATTTTYVVDLGVRRRTVSPRSPSRSRR</sequence>